<feature type="non-terminal residue" evidence="4">
    <location>
        <position position="1"/>
    </location>
</feature>
<feature type="coiled-coil region" evidence="1">
    <location>
        <begin position="70"/>
        <end position="213"/>
    </location>
</feature>
<evidence type="ECO:0000313" key="4">
    <source>
        <dbReference type="EMBL" id="CRZ01565.1"/>
    </source>
</evidence>
<dbReference type="PANTHER" id="PTHR31915">
    <property type="entry name" value="SKICH DOMAIN-CONTAINING PROTEIN"/>
    <property type="match status" value="1"/>
</dbReference>
<feature type="coiled-coil region" evidence="1">
    <location>
        <begin position="311"/>
        <end position="338"/>
    </location>
</feature>
<feature type="domain" description="Dynein associated protein" evidence="3">
    <location>
        <begin position="314"/>
        <end position="589"/>
    </location>
</feature>
<dbReference type="AlphaFoldDB" id="A0A0H5QHQ5"/>
<dbReference type="EMBL" id="HACM01001123">
    <property type="protein sequence ID" value="CRZ01565.1"/>
    <property type="molecule type" value="Transcribed_RNA"/>
</dbReference>
<feature type="coiled-coil region" evidence="1">
    <location>
        <begin position="699"/>
        <end position="733"/>
    </location>
</feature>
<dbReference type="PANTHER" id="PTHR31915:SF6">
    <property type="entry name" value="SKICH DOMAIN-CONTAINING PROTEIN"/>
    <property type="match status" value="1"/>
</dbReference>
<proteinExistence type="predicted"/>
<sequence>VTTDADIETFPEAEPDMSSVSRRATREKLVARSPALFERSRTAAAMHLERRASFHVGREHSKSSSSENMVTILNEKLLQLNQNLHKLENERNSLQAIVETLTMAQKRLQADNQRLYNAVQDAEDNLAAAQLDIEILKEQRECSDDRITSSLDEEKREAVEMVRANSELTEMVSKLSKYVMTMQCKYSDVSKELVNEREQCSQLQTRRLELEQLLDQTSRSAAPSKSDVALELEIRILDKEIENNRDDIQYLEMLTQTQADVEQMHIELATELQSELDEKDSEISTLYHTLRTLQQLIYKLHSEAQRSRELVGILQKENSELLNSVQQLEDHRSELHRRSRDQSSCNLHLSRLLQKARYAEVEHDLRELQNIQSQHRLAQALQRLPSSFSATENESAYELLLLLHRLMFKSRLIVRLLDEYLSGSDSNVPEFRIGCECAISCSTIGSAAHDAIILLSTMPVDQYLGTGSLCGDVLSCEDCLDYLLRLLAADVFTCDVDISRLQKSSELLLELVAQCGDNKEAVSGHAEHHTVHTLSRIYFQNLEQSFLWNHIRSQICSSIREDEETWRVTVAAPVENMFAAHSRARATCRSAFQNAETGLLIEPRYFHLLEEATNLSSSAHSHALQFANKLDIDSSLEKIQEDVREHHDFILSSLSRVRSLISQLTDAFIKDTSRPDHYQMYFAGDNCSSPPWVQCVRQCREQLQRSETMSLELEELSAQLRTCQNECERRTTELSAESAKARAFSDKLVAMQHRERMYIEQLATLEKDRKSDLVHIKAAPTGTLTAALDHQQIYSNQDESLIITRLRRSLQITRDKLIRERNSVSLSNLQRRLPALQLQSPSSNELHQAITQVSCRALHLLCAPVLVSLSHPGEQTRRRDSHYRQLNDVHTQAFALKKRIQINNHLAQWRAVEDQRLVS</sequence>
<dbReference type="InterPro" id="IPR051002">
    <property type="entry name" value="UBA_autophagy_assoc_protein"/>
</dbReference>
<accession>A0A0H5QHQ5</accession>
<name>A0A0H5QHQ5_9EUKA</name>
<evidence type="ECO:0000256" key="1">
    <source>
        <dbReference type="SAM" id="Coils"/>
    </source>
</evidence>
<evidence type="ECO:0000256" key="2">
    <source>
        <dbReference type="SAM" id="MobiDB-lite"/>
    </source>
</evidence>
<protein>
    <recommendedName>
        <fullName evidence="3">Dynein associated protein domain-containing protein</fullName>
    </recommendedName>
</protein>
<feature type="compositionally biased region" description="Acidic residues" evidence="2">
    <location>
        <begin position="1"/>
        <end position="15"/>
    </location>
</feature>
<dbReference type="InterPro" id="IPR022157">
    <property type="entry name" value="Dynactin"/>
</dbReference>
<reference evidence="4" key="1">
    <citation type="submission" date="2015-04" db="EMBL/GenBank/DDBJ databases">
        <title>The genome sequence of the plant pathogenic Rhizarian Plasmodiophora brassicae reveals insights in its biotrophic life cycle and the origin of chitin synthesis.</title>
        <authorList>
            <person name="Schwelm A."/>
            <person name="Fogelqvist J."/>
            <person name="Knaust A."/>
            <person name="Julke S."/>
            <person name="Lilja T."/>
            <person name="Dhandapani V."/>
            <person name="Bonilla-Rosso G."/>
            <person name="Karlsson M."/>
            <person name="Shevchenko A."/>
            <person name="Choi S.R."/>
            <person name="Kim H.G."/>
            <person name="Park J.Y."/>
            <person name="Lim Y.P."/>
            <person name="Ludwig-Muller J."/>
            <person name="Dixelius C."/>
        </authorList>
    </citation>
    <scope>NUCLEOTIDE SEQUENCE</scope>
    <source>
        <tissue evidence="4">Potato root galls</tissue>
    </source>
</reference>
<keyword evidence="1" id="KW-0175">Coiled coil</keyword>
<dbReference type="Pfam" id="PF12455">
    <property type="entry name" value="Dynactin"/>
    <property type="match status" value="1"/>
</dbReference>
<organism evidence="4">
    <name type="scientific">Spongospora subterranea</name>
    <dbReference type="NCBI Taxonomy" id="70186"/>
    <lineage>
        <taxon>Eukaryota</taxon>
        <taxon>Sar</taxon>
        <taxon>Rhizaria</taxon>
        <taxon>Endomyxa</taxon>
        <taxon>Phytomyxea</taxon>
        <taxon>Plasmodiophorida</taxon>
        <taxon>Plasmodiophoridae</taxon>
        <taxon>Spongospora</taxon>
    </lineage>
</organism>
<feature type="region of interest" description="Disordered" evidence="2">
    <location>
        <begin position="1"/>
        <end position="25"/>
    </location>
</feature>
<evidence type="ECO:0000259" key="3">
    <source>
        <dbReference type="Pfam" id="PF12455"/>
    </source>
</evidence>